<dbReference type="EMBL" id="JASBWU010000002">
    <property type="protein sequence ID" value="KAJ9124009.1"/>
    <property type="molecule type" value="Genomic_DNA"/>
</dbReference>
<dbReference type="Proteomes" id="UP001243375">
    <property type="component" value="Unassembled WGS sequence"/>
</dbReference>
<reference evidence="1" key="1">
    <citation type="submission" date="2023-04" db="EMBL/GenBank/DDBJ databases">
        <title>Draft Genome sequencing of Naganishia species isolated from polar environments using Oxford Nanopore Technology.</title>
        <authorList>
            <person name="Leo P."/>
            <person name="Venkateswaran K."/>
        </authorList>
    </citation>
    <scope>NUCLEOTIDE SEQUENCE</scope>
    <source>
        <strain evidence="1">MNA-CCFEE 5425</strain>
    </source>
</reference>
<proteinExistence type="predicted"/>
<accession>A0ACC2XKP4</accession>
<evidence type="ECO:0000313" key="1">
    <source>
        <dbReference type="EMBL" id="KAJ9124009.1"/>
    </source>
</evidence>
<comment type="caution">
    <text evidence="1">The sequence shown here is derived from an EMBL/GenBank/DDBJ whole genome shotgun (WGS) entry which is preliminary data.</text>
</comment>
<keyword evidence="2" id="KW-1185">Reference proteome</keyword>
<gene>
    <name evidence="1" type="ORF">QFC22_000801</name>
</gene>
<sequence length="197" mass="21517">MSQYAIRKGVPADVQKIAMIAFEAYRLCDDWAILWTDVRSEDWIDVQMDLVMQHFDSVHDIVLVAEDTKGEIVGFIYGRVLGKGMQGAAQRKPLAGRNMSVVDKISNADFIRSMLDKYGRILLPDKQGGGVGKALLSYVINEARHRGVNIAMAGDATLEAAGLYKKFGFVELTPPRMVEGIATPLVSASSANHTSSA</sequence>
<evidence type="ECO:0000313" key="2">
    <source>
        <dbReference type="Proteomes" id="UP001243375"/>
    </source>
</evidence>
<organism evidence="1 2">
    <name type="scientific">Naganishia vaughanmartiniae</name>
    <dbReference type="NCBI Taxonomy" id="1424756"/>
    <lineage>
        <taxon>Eukaryota</taxon>
        <taxon>Fungi</taxon>
        <taxon>Dikarya</taxon>
        <taxon>Basidiomycota</taxon>
        <taxon>Agaricomycotina</taxon>
        <taxon>Tremellomycetes</taxon>
        <taxon>Filobasidiales</taxon>
        <taxon>Filobasidiaceae</taxon>
        <taxon>Naganishia</taxon>
    </lineage>
</organism>
<protein>
    <submittedName>
        <fullName evidence="1">Uncharacterized protein</fullName>
    </submittedName>
</protein>
<name>A0ACC2XKP4_9TREE</name>